<dbReference type="AlphaFoldDB" id="A0A560HJY7"/>
<protein>
    <submittedName>
        <fullName evidence="2">Crotonobetainyl-CoA:carnitine CoA-transferase CaiB-like acyl-CoA transferase</fullName>
    </submittedName>
</protein>
<dbReference type="EMBL" id="VITT01000043">
    <property type="protein sequence ID" value="TWB46815.1"/>
    <property type="molecule type" value="Genomic_DNA"/>
</dbReference>
<dbReference type="GO" id="GO:0008410">
    <property type="term" value="F:CoA-transferase activity"/>
    <property type="evidence" value="ECO:0007669"/>
    <property type="project" value="TreeGrafter"/>
</dbReference>
<sequence length="410" mass="44579">MKLPMGSLPPAPAGTGGRLLDGIRVLDLTTSIAGPYATLLLSDLGADVIKVERPGTGDDTRAWGPPFLAGHSLWYLGVNRNKQSITLDYSTPEGLAALHKLVRHCDAVVVNLVPRVQRKLKVDYETLSALRPDIIFCSITGFGLEGERADKPSYDLIAEGYSGIMDITGEADSPPQKVGAPAADMLSGMDAAMAIIAALFQRQRSGMGHSIDISMVESMTRFLTPRIMTYLGSGEVPRRTGAKDSVIAVYQSFETADLPLTLGLGNDRIWQRFWDAVGHPDYAQDPRFSSNAKRHALRPEIVARIQELLLEKNRNEWLRLFEAKGIPCGPINRIDEIAADQELARRGFFYQMEMGGIQVPQVGLGIAIDGHPASPRSAPPALGADTTTVLRDLAGLDDEQINTLRNKSII</sequence>
<evidence type="ECO:0000313" key="2">
    <source>
        <dbReference type="EMBL" id="TWB46815.1"/>
    </source>
</evidence>
<dbReference type="SUPFAM" id="SSF89796">
    <property type="entry name" value="CoA-transferase family III (CaiB/BaiF)"/>
    <property type="match status" value="1"/>
</dbReference>
<evidence type="ECO:0000313" key="3">
    <source>
        <dbReference type="Proteomes" id="UP000318050"/>
    </source>
</evidence>
<dbReference type="PANTHER" id="PTHR48207:SF3">
    <property type="entry name" value="SUCCINATE--HYDROXYMETHYLGLUTARATE COA-TRANSFERASE"/>
    <property type="match status" value="1"/>
</dbReference>
<keyword evidence="1" id="KW-0808">Transferase</keyword>
<dbReference type="Gene3D" id="3.40.50.10540">
    <property type="entry name" value="Crotonobetainyl-coa:carnitine coa-transferase, domain 1"/>
    <property type="match status" value="1"/>
</dbReference>
<evidence type="ECO:0000256" key="1">
    <source>
        <dbReference type="ARBA" id="ARBA00022679"/>
    </source>
</evidence>
<dbReference type="Pfam" id="PF02515">
    <property type="entry name" value="CoA_transf_3"/>
    <property type="match status" value="1"/>
</dbReference>
<dbReference type="InterPro" id="IPR023606">
    <property type="entry name" value="CoA-Trfase_III_dom_1_sf"/>
</dbReference>
<dbReference type="InterPro" id="IPR050483">
    <property type="entry name" value="CoA-transferase_III_domain"/>
</dbReference>
<organism evidence="2 3">
    <name type="scientific">Nitrospirillum amazonense</name>
    <dbReference type="NCBI Taxonomy" id="28077"/>
    <lineage>
        <taxon>Bacteria</taxon>
        <taxon>Pseudomonadati</taxon>
        <taxon>Pseudomonadota</taxon>
        <taxon>Alphaproteobacteria</taxon>
        <taxon>Rhodospirillales</taxon>
        <taxon>Azospirillaceae</taxon>
        <taxon>Nitrospirillum</taxon>
    </lineage>
</organism>
<accession>A0A560HJY7</accession>
<proteinExistence type="predicted"/>
<dbReference type="Gene3D" id="3.30.1540.10">
    <property type="entry name" value="formyl-coa transferase, domain 3"/>
    <property type="match status" value="1"/>
</dbReference>
<dbReference type="Proteomes" id="UP000318050">
    <property type="component" value="Unassembled WGS sequence"/>
</dbReference>
<name>A0A560HJY7_9PROT</name>
<reference evidence="2 3" key="1">
    <citation type="submission" date="2019-06" db="EMBL/GenBank/DDBJ databases">
        <title>Genomic Encyclopedia of Type Strains, Phase IV (KMG-V): Genome sequencing to study the core and pangenomes of soil and plant-associated prokaryotes.</title>
        <authorList>
            <person name="Whitman W."/>
        </authorList>
    </citation>
    <scope>NUCLEOTIDE SEQUENCE [LARGE SCALE GENOMIC DNA]</scope>
    <source>
        <strain evidence="2 3">BR 11140</strain>
    </source>
</reference>
<dbReference type="InterPro" id="IPR003673">
    <property type="entry name" value="CoA-Trfase_fam_III"/>
</dbReference>
<comment type="caution">
    <text evidence="2">The sequence shown here is derived from an EMBL/GenBank/DDBJ whole genome shotgun (WGS) entry which is preliminary data.</text>
</comment>
<dbReference type="InterPro" id="IPR044855">
    <property type="entry name" value="CoA-Trfase_III_dom3_sf"/>
</dbReference>
<gene>
    <name evidence="2" type="ORF">FBZ92_14310</name>
</gene>
<dbReference type="PANTHER" id="PTHR48207">
    <property type="entry name" value="SUCCINATE--HYDROXYMETHYLGLUTARATE COA-TRANSFERASE"/>
    <property type="match status" value="1"/>
</dbReference>